<evidence type="ECO:0000313" key="2">
    <source>
        <dbReference type="Proteomes" id="UP000295504"/>
    </source>
</evidence>
<reference evidence="1 2" key="1">
    <citation type="submission" date="2019-03" db="EMBL/GenBank/DDBJ databases">
        <title>Genomic Encyclopedia of Type Strains, Phase IV (KMG-IV): sequencing the most valuable type-strain genomes for metagenomic binning, comparative biology and taxonomic classification.</title>
        <authorList>
            <person name="Goeker M."/>
        </authorList>
    </citation>
    <scope>NUCLEOTIDE SEQUENCE [LARGE SCALE GENOMIC DNA]</scope>
    <source>
        <strain evidence="1 2">DSM 100013</strain>
    </source>
</reference>
<organism evidence="1 2">
    <name type="scientific">Serpentinicella alkaliphila</name>
    <dbReference type="NCBI Taxonomy" id="1734049"/>
    <lineage>
        <taxon>Bacteria</taxon>
        <taxon>Bacillati</taxon>
        <taxon>Bacillota</taxon>
        <taxon>Clostridia</taxon>
        <taxon>Peptostreptococcales</taxon>
        <taxon>Natronincolaceae</taxon>
        <taxon>Serpentinicella</taxon>
    </lineage>
</organism>
<name>A0A4R2TVZ6_9FIRM</name>
<comment type="caution">
    <text evidence="1">The sequence shown here is derived from an EMBL/GenBank/DDBJ whole genome shotgun (WGS) entry which is preliminary data.</text>
</comment>
<keyword evidence="2" id="KW-1185">Reference proteome</keyword>
<dbReference type="OrthoDB" id="9811812at2"/>
<evidence type="ECO:0000313" key="1">
    <source>
        <dbReference type="EMBL" id="TCQ08101.1"/>
    </source>
</evidence>
<dbReference type="EMBL" id="SLYC01000001">
    <property type="protein sequence ID" value="TCQ08101.1"/>
    <property type="molecule type" value="Genomic_DNA"/>
</dbReference>
<dbReference type="RefSeq" id="WP_132847270.1">
    <property type="nucleotide sequence ID" value="NZ_CP058648.1"/>
</dbReference>
<gene>
    <name evidence="1" type="ORF">EDD79_1001189</name>
</gene>
<sequence>MESNKLNKDVTEVLDSLGHPMRNEIELLRKIIMSSRIEIKEGIKWNCPNCSIGNEIRLDYPEVKSTKANTRCFP</sequence>
<protein>
    <submittedName>
        <fullName evidence="1">Uncharacterized protein</fullName>
    </submittedName>
</protein>
<accession>A0A4R2TVZ6</accession>
<dbReference type="SUPFAM" id="SSF159888">
    <property type="entry name" value="YdhG-like"/>
    <property type="match status" value="1"/>
</dbReference>
<proteinExistence type="predicted"/>
<dbReference type="AlphaFoldDB" id="A0A4R2TVZ6"/>
<dbReference type="Proteomes" id="UP000295504">
    <property type="component" value="Unassembled WGS sequence"/>
</dbReference>